<dbReference type="InterPro" id="IPR013785">
    <property type="entry name" value="Aldolase_TIM"/>
</dbReference>
<evidence type="ECO:0000256" key="3">
    <source>
        <dbReference type="ARBA" id="ARBA00023002"/>
    </source>
</evidence>
<dbReference type="Proteomes" id="UP001370348">
    <property type="component" value="Chromosome"/>
</dbReference>
<dbReference type="SUPFAM" id="SSF51412">
    <property type="entry name" value="Inosine monophosphate dehydrogenase (IMPDH)"/>
    <property type="match status" value="1"/>
</dbReference>
<dbReference type="Gene3D" id="3.20.20.70">
    <property type="entry name" value="Aldolase class I"/>
    <property type="match status" value="1"/>
</dbReference>
<name>A0ABZ2M488_9BACT</name>
<dbReference type="PANTHER" id="PTHR32332">
    <property type="entry name" value="2-NITROPROPANE DIOXYGENASE"/>
    <property type="match status" value="1"/>
</dbReference>
<dbReference type="Pfam" id="PF03060">
    <property type="entry name" value="NMO"/>
    <property type="match status" value="2"/>
</dbReference>
<dbReference type="GO" id="GO:0004497">
    <property type="term" value="F:monooxygenase activity"/>
    <property type="evidence" value="ECO:0007669"/>
    <property type="project" value="UniProtKB-KW"/>
</dbReference>
<evidence type="ECO:0000313" key="4">
    <source>
        <dbReference type="EMBL" id="WXB16873.1"/>
    </source>
</evidence>
<organism evidence="4 5">
    <name type="scientific">Pendulispora albinea</name>
    <dbReference type="NCBI Taxonomy" id="2741071"/>
    <lineage>
        <taxon>Bacteria</taxon>
        <taxon>Pseudomonadati</taxon>
        <taxon>Myxococcota</taxon>
        <taxon>Myxococcia</taxon>
        <taxon>Myxococcales</taxon>
        <taxon>Sorangiineae</taxon>
        <taxon>Pendulisporaceae</taxon>
        <taxon>Pendulispora</taxon>
    </lineage>
</organism>
<dbReference type="PANTHER" id="PTHR32332:SF20">
    <property type="entry name" value="2-NITROPROPANE DIOXYGENASE-LIKE PROTEIN"/>
    <property type="match status" value="1"/>
</dbReference>
<keyword evidence="5" id="KW-1185">Reference proteome</keyword>
<proteinExistence type="predicted"/>
<sequence>MSPSEKLCRRFGIRLPIVQAPIGRVASPELASAVTRAGGLGQLACTWDSPDDLRARIDATRALAKGPFAVNFVLDFPIEEKLALALDRGVPVVSFFWGVSEEHIARVHLAGGLALQTVGSVNEAILAAKAGADAIVAQGYEAGGHVRSNVSTFILVPRVVDAVGDIPVLAAGGIADARGVRAALALGAAGVWVGTRFLASTEADIHPVYQERIVSASEEDTVYSELFDIGWPNAPLRTLRNSTVRAWEEAGRPLSPHRPGEGQIIGKRASGADMLRYDFGSPTRLATGETEAMAHYAGQGVGLVRAVRSAADIVEELAAGLATS</sequence>
<accession>A0ABZ2M488</accession>
<keyword evidence="3" id="KW-0560">Oxidoreductase</keyword>
<dbReference type="EMBL" id="CP089984">
    <property type="protein sequence ID" value="WXB16873.1"/>
    <property type="molecule type" value="Genomic_DNA"/>
</dbReference>
<evidence type="ECO:0000313" key="5">
    <source>
        <dbReference type="Proteomes" id="UP001370348"/>
    </source>
</evidence>
<dbReference type="CDD" id="cd04730">
    <property type="entry name" value="NPD_like"/>
    <property type="match status" value="1"/>
</dbReference>
<dbReference type="InterPro" id="IPR004136">
    <property type="entry name" value="NMO"/>
</dbReference>
<keyword evidence="2" id="KW-0288">FMN</keyword>
<evidence type="ECO:0000256" key="1">
    <source>
        <dbReference type="ARBA" id="ARBA00022630"/>
    </source>
</evidence>
<dbReference type="RefSeq" id="WP_394826503.1">
    <property type="nucleotide sequence ID" value="NZ_CP089984.1"/>
</dbReference>
<reference evidence="4 5" key="1">
    <citation type="submission" date="2021-12" db="EMBL/GenBank/DDBJ databases">
        <title>Discovery of the Pendulisporaceae a myxobacterial family with distinct sporulation behavior and unique specialized metabolism.</title>
        <authorList>
            <person name="Garcia R."/>
            <person name="Popoff A."/>
            <person name="Bader C.D."/>
            <person name="Loehr J."/>
            <person name="Walesch S."/>
            <person name="Walt C."/>
            <person name="Boldt J."/>
            <person name="Bunk B."/>
            <person name="Haeckl F.J.F.P.J."/>
            <person name="Gunesch A.P."/>
            <person name="Birkelbach J."/>
            <person name="Nuebel U."/>
            <person name="Pietschmann T."/>
            <person name="Bach T."/>
            <person name="Mueller R."/>
        </authorList>
    </citation>
    <scope>NUCLEOTIDE SEQUENCE [LARGE SCALE GENOMIC DNA]</scope>
    <source>
        <strain evidence="4 5">MSr11954</strain>
    </source>
</reference>
<keyword evidence="1" id="KW-0285">Flavoprotein</keyword>
<keyword evidence="4" id="KW-0503">Monooxygenase</keyword>
<protein>
    <submittedName>
        <fullName evidence="4">Nitronate monooxygenase</fullName>
    </submittedName>
</protein>
<evidence type="ECO:0000256" key="2">
    <source>
        <dbReference type="ARBA" id="ARBA00022643"/>
    </source>
</evidence>
<gene>
    <name evidence="4" type="ORF">LZC94_06270</name>
</gene>